<proteinExistence type="predicted"/>
<evidence type="ECO:0000256" key="5">
    <source>
        <dbReference type="SAM" id="SignalP"/>
    </source>
</evidence>
<dbReference type="Gene3D" id="1.25.40.10">
    <property type="entry name" value="Tetratricopeptide repeat domain"/>
    <property type="match status" value="2"/>
</dbReference>
<keyword evidence="5" id="KW-0732">Signal</keyword>
<dbReference type="GO" id="GO:0005739">
    <property type="term" value="C:mitochondrion"/>
    <property type="evidence" value="ECO:0007669"/>
    <property type="project" value="TreeGrafter"/>
</dbReference>
<feature type="region of interest" description="Disordered" evidence="4">
    <location>
        <begin position="26"/>
        <end position="51"/>
    </location>
</feature>
<dbReference type="EMBL" id="JAMFTS010000001">
    <property type="protein sequence ID" value="KAJ4819705.1"/>
    <property type="molecule type" value="Genomic_DNA"/>
</dbReference>
<evidence type="ECO:0000256" key="1">
    <source>
        <dbReference type="ARBA" id="ARBA00022737"/>
    </source>
</evidence>
<feature type="compositionally biased region" description="Pro residues" evidence="4">
    <location>
        <begin position="31"/>
        <end position="50"/>
    </location>
</feature>
<keyword evidence="1" id="KW-0677">Repeat</keyword>
<evidence type="ECO:0000256" key="2">
    <source>
        <dbReference type="ARBA" id="ARBA00022946"/>
    </source>
</evidence>
<dbReference type="NCBIfam" id="TIGR00756">
    <property type="entry name" value="PPR"/>
    <property type="match status" value="4"/>
</dbReference>
<evidence type="ECO:0000313" key="6">
    <source>
        <dbReference type="EMBL" id="KAJ4819705.1"/>
    </source>
</evidence>
<sequence>MLPSAHPHLRLSLAHLLRLLSTSTPALAATTPPPTPTPTPTESNPPPPPRTQNALRFLLRRETDPDRALSLLSSLPSDFSSKYKFSVDYVARRFSLSSRFDDAAKLLDSHIPGAIAESDFTFLLASYGRANIPDRALSAFKARIADGSLAVSVRSFNALLSAFCQSGYYHQVPHLFTSLSEEYHISPNAVSYVILVKSLGRTGKIEDALVTVKLMREEKGISPTPAIYGTLISSLYKLNKPEEAKLLWNEMVEAGCKPDDGVYTARISYHASRAETDKVLELIKEMETAGVKPDTITYNFLMTCHVKNEHWEDAKKVYEQTFLMKVCNPNAATFRILLEGFSQGGDFETGLKVLFKSLKKNKVPHFAIVRTFVEGLVKDGKADRAKAVVKQIRKRFHPYLTDRWKQVEKDLGLSSDADETASDGTGGG</sequence>
<dbReference type="Pfam" id="PF13041">
    <property type="entry name" value="PPR_2"/>
    <property type="match status" value="2"/>
</dbReference>
<protein>
    <submittedName>
        <fullName evidence="6">Pentatricopeptide repeat-containing protein</fullName>
    </submittedName>
</protein>
<keyword evidence="7" id="KW-1185">Reference proteome</keyword>
<gene>
    <name evidence="6" type="ORF">LUZ62_032271</name>
</gene>
<feature type="repeat" description="PPR" evidence="3">
    <location>
        <begin position="294"/>
        <end position="329"/>
    </location>
</feature>
<keyword evidence="2" id="KW-0809">Transit peptide</keyword>
<dbReference type="PROSITE" id="PS51375">
    <property type="entry name" value="PPR"/>
    <property type="match status" value="5"/>
</dbReference>
<dbReference type="Proteomes" id="UP001140206">
    <property type="component" value="Chromosome 1"/>
</dbReference>
<feature type="chain" id="PRO_5043529800" evidence="5">
    <location>
        <begin position="29"/>
        <end position="428"/>
    </location>
</feature>
<dbReference type="GO" id="GO:0003729">
    <property type="term" value="F:mRNA binding"/>
    <property type="evidence" value="ECO:0007669"/>
    <property type="project" value="TreeGrafter"/>
</dbReference>
<evidence type="ECO:0000313" key="7">
    <source>
        <dbReference type="Proteomes" id="UP001140206"/>
    </source>
</evidence>
<comment type="caution">
    <text evidence="6">The sequence shown here is derived from an EMBL/GenBank/DDBJ whole genome shotgun (WGS) entry which is preliminary data.</text>
</comment>
<dbReference type="GO" id="GO:0007005">
    <property type="term" value="P:mitochondrion organization"/>
    <property type="evidence" value="ECO:0007669"/>
    <property type="project" value="TreeGrafter"/>
</dbReference>
<dbReference type="AlphaFoldDB" id="A0AAV8HV96"/>
<evidence type="ECO:0000256" key="3">
    <source>
        <dbReference type="PROSITE-ProRule" id="PRU00708"/>
    </source>
</evidence>
<reference evidence="6" key="1">
    <citation type="submission" date="2022-08" db="EMBL/GenBank/DDBJ databases">
        <authorList>
            <person name="Marques A."/>
        </authorList>
    </citation>
    <scope>NUCLEOTIDE SEQUENCE</scope>
    <source>
        <strain evidence="6">RhyPub2mFocal</strain>
        <tissue evidence="6">Leaves</tissue>
    </source>
</reference>
<dbReference type="InterPro" id="IPR002885">
    <property type="entry name" value="PPR_rpt"/>
</dbReference>
<evidence type="ECO:0000256" key="4">
    <source>
        <dbReference type="SAM" id="MobiDB-lite"/>
    </source>
</evidence>
<feature type="repeat" description="PPR" evidence="3">
    <location>
        <begin position="224"/>
        <end position="258"/>
    </location>
</feature>
<dbReference type="PANTHER" id="PTHR47934:SF26">
    <property type="entry name" value="SMALL RIBOSOMAL SUBUNIT PROTEIN MS78 (RPPR3A)"/>
    <property type="match status" value="1"/>
</dbReference>
<dbReference type="PANTHER" id="PTHR47934">
    <property type="entry name" value="PENTATRICOPEPTIDE REPEAT-CONTAINING PROTEIN PET309, MITOCHONDRIAL"/>
    <property type="match status" value="1"/>
</dbReference>
<name>A0AAV8HV96_9POAL</name>
<accession>A0AAV8HV96</accession>
<feature type="repeat" description="PPR" evidence="3">
    <location>
        <begin position="330"/>
        <end position="364"/>
    </location>
</feature>
<dbReference type="Pfam" id="PF13812">
    <property type="entry name" value="PPR_3"/>
    <property type="match status" value="1"/>
</dbReference>
<organism evidence="6 7">
    <name type="scientific">Rhynchospora pubera</name>
    <dbReference type="NCBI Taxonomy" id="906938"/>
    <lineage>
        <taxon>Eukaryota</taxon>
        <taxon>Viridiplantae</taxon>
        <taxon>Streptophyta</taxon>
        <taxon>Embryophyta</taxon>
        <taxon>Tracheophyta</taxon>
        <taxon>Spermatophyta</taxon>
        <taxon>Magnoliopsida</taxon>
        <taxon>Liliopsida</taxon>
        <taxon>Poales</taxon>
        <taxon>Cyperaceae</taxon>
        <taxon>Cyperoideae</taxon>
        <taxon>Rhynchosporeae</taxon>
        <taxon>Rhynchospora</taxon>
    </lineage>
</organism>
<dbReference type="GO" id="GO:0006396">
    <property type="term" value="P:RNA processing"/>
    <property type="evidence" value="ECO:0007669"/>
    <property type="project" value="TreeGrafter"/>
</dbReference>
<dbReference type="InterPro" id="IPR051114">
    <property type="entry name" value="Mito_RNA_Proc_CCM1"/>
</dbReference>
<dbReference type="InterPro" id="IPR011990">
    <property type="entry name" value="TPR-like_helical_dom_sf"/>
</dbReference>
<feature type="repeat" description="PPR" evidence="3">
    <location>
        <begin position="188"/>
        <end position="223"/>
    </location>
</feature>
<feature type="repeat" description="PPR" evidence="3">
    <location>
        <begin position="259"/>
        <end position="293"/>
    </location>
</feature>
<feature type="signal peptide" evidence="5">
    <location>
        <begin position="1"/>
        <end position="28"/>
    </location>
</feature>